<organism evidence="13 14">
    <name type="scientific">Arenicella xantha</name>
    <dbReference type="NCBI Taxonomy" id="644221"/>
    <lineage>
        <taxon>Bacteria</taxon>
        <taxon>Pseudomonadati</taxon>
        <taxon>Pseudomonadota</taxon>
        <taxon>Gammaproteobacteria</taxon>
        <taxon>Arenicellales</taxon>
        <taxon>Arenicellaceae</taxon>
        <taxon>Arenicella</taxon>
    </lineage>
</organism>
<comment type="catalytic activity">
    <reaction evidence="1 9">
        <text>L-alanine = D-alanine</text>
        <dbReference type="Rhea" id="RHEA:20249"/>
        <dbReference type="ChEBI" id="CHEBI:57416"/>
        <dbReference type="ChEBI" id="CHEBI:57972"/>
        <dbReference type="EC" id="5.1.1.1"/>
    </reaction>
</comment>
<feature type="binding site" evidence="9 11">
    <location>
        <position position="273"/>
    </location>
    <ligand>
        <name>substrate</name>
    </ligand>
</feature>
<reference evidence="13 14" key="1">
    <citation type="submission" date="2018-06" db="EMBL/GenBank/DDBJ databases">
        <title>Genomic Encyclopedia of Type Strains, Phase IV (KMG-IV): sequencing the most valuable type-strain genomes for metagenomic binning, comparative biology and taxonomic classification.</title>
        <authorList>
            <person name="Goeker M."/>
        </authorList>
    </citation>
    <scope>NUCLEOTIDE SEQUENCE [LARGE SCALE GENOMIC DNA]</scope>
    <source>
        <strain evidence="13 14">DSM 24032</strain>
    </source>
</reference>
<dbReference type="SUPFAM" id="SSF50621">
    <property type="entry name" value="Alanine racemase C-terminal domain-like"/>
    <property type="match status" value="1"/>
</dbReference>
<comment type="pathway">
    <text evidence="3">Cell wall biogenesis; peptidoglycan biosynthesis.</text>
</comment>
<dbReference type="EMBL" id="QNRT01000008">
    <property type="protein sequence ID" value="RBP48289.1"/>
    <property type="molecule type" value="Genomic_DNA"/>
</dbReference>
<dbReference type="GO" id="GO:0005829">
    <property type="term" value="C:cytosol"/>
    <property type="evidence" value="ECO:0007669"/>
    <property type="project" value="TreeGrafter"/>
</dbReference>
<protein>
    <recommendedName>
        <fullName evidence="5 9">Alanine racemase</fullName>
        <ecNumber evidence="5 9">5.1.1.1</ecNumber>
    </recommendedName>
</protein>
<dbReference type="PANTHER" id="PTHR30511:SF4">
    <property type="entry name" value="ALANINE RACEMASE, BIOSYNTHETIC"/>
    <property type="match status" value="1"/>
</dbReference>
<feature type="binding site" evidence="9 11">
    <location>
        <position position="100"/>
    </location>
    <ligand>
        <name>substrate</name>
    </ligand>
</feature>
<dbReference type="Pfam" id="PF01168">
    <property type="entry name" value="Ala_racemase_N"/>
    <property type="match status" value="1"/>
</dbReference>
<evidence type="ECO:0000256" key="1">
    <source>
        <dbReference type="ARBA" id="ARBA00000316"/>
    </source>
</evidence>
<evidence type="ECO:0000256" key="8">
    <source>
        <dbReference type="ARBA" id="ARBA00037912"/>
    </source>
</evidence>
<feature type="modified residue" description="N6-(pyridoxal phosphate)lysine" evidence="9 10">
    <location>
        <position position="5"/>
    </location>
</feature>
<dbReference type="InParanoid" id="A0A395JHF4"/>
<dbReference type="InterPro" id="IPR009006">
    <property type="entry name" value="Ala_racemase/Decarboxylase_C"/>
</dbReference>
<evidence type="ECO:0000256" key="3">
    <source>
        <dbReference type="ARBA" id="ARBA00004752"/>
    </source>
</evidence>
<evidence type="ECO:0000256" key="5">
    <source>
        <dbReference type="ARBA" id="ARBA00013089"/>
    </source>
</evidence>
<dbReference type="SMART" id="SM01005">
    <property type="entry name" value="Ala_racemase_C"/>
    <property type="match status" value="1"/>
</dbReference>
<dbReference type="AlphaFoldDB" id="A0A395JHF4"/>
<dbReference type="GO" id="GO:0030632">
    <property type="term" value="P:D-alanine biosynthetic process"/>
    <property type="evidence" value="ECO:0007669"/>
    <property type="project" value="UniProtKB-UniRule"/>
</dbReference>
<dbReference type="SUPFAM" id="SSF51419">
    <property type="entry name" value="PLP-binding barrel"/>
    <property type="match status" value="1"/>
</dbReference>
<dbReference type="InterPro" id="IPR000821">
    <property type="entry name" value="Ala_racemase"/>
</dbReference>
<evidence type="ECO:0000256" key="9">
    <source>
        <dbReference type="HAMAP-Rule" id="MF_01201"/>
    </source>
</evidence>
<evidence type="ECO:0000313" key="13">
    <source>
        <dbReference type="EMBL" id="RBP48289.1"/>
    </source>
</evidence>
<evidence type="ECO:0000259" key="12">
    <source>
        <dbReference type="SMART" id="SM01005"/>
    </source>
</evidence>
<accession>A0A395JHF4</accession>
<evidence type="ECO:0000256" key="7">
    <source>
        <dbReference type="ARBA" id="ARBA00023235"/>
    </source>
</evidence>
<sequence>MAIIKADGYGHGMELAADALQQADEFGVTCQDDAERLRAHGINKPLTLLSSRFTHDELSSFGAKRWRPVVYDLAQLDAFEQLPVSAALDIWLKIDTGMGRLGFSLAEAPEVLDRLRVNPGVQSISLMTHLANADCVDHPGNHYQFDRFDRFRAKHTFAQHSILNSAGCVGFPGQALDIVRPGLILYGVSPQSGEYASALPLKPVMTFKSALLSVRQVSAGTPIGYGSTYAVEQDTRIGIVAAGYGDGYPRHAPSGTPVFVNGTLVPLIGRVSMDLITIDLGQVEASVGDEVVLWGAENPVEIVAQNAETIAYELTCGITPRVERIII</sequence>
<dbReference type="Gene3D" id="3.20.20.10">
    <property type="entry name" value="Alanine racemase"/>
    <property type="match status" value="1"/>
</dbReference>
<feature type="domain" description="Alanine racemase C-terminal" evidence="12">
    <location>
        <begin position="204"/>
        <end position="327"/>
    </location>
</feature>
<evidence type="ECO:0000256" key="10">
    <source>
        <dbReference type="PIRSR" id="PIRSR600821-50"/>
    </source>
</evidence>
<comment type="function">
    <text evidence="9">Catalyzes the interconversion of L-alanine and D-alanine. May also act on other amino acids.</text>
</comment>
<comment type="cofactor">
    <cofactor evidence="2 9 10">
        <name>pyridoxal 5'-phosphate</name>
        <dbReference type="ChEBI" id="CHEBI:597326"/>
    </cofactor>
</comment>
<dbReference type="InterPro" id="IPR011079">
    <property type="entry name" value="Ala_racemase_C"/>
</dbReference>
<dbReference type="GO" id="GO:0008784">
    <property type="term" value="F:alanine racemase activity"/>
    <property type="evidence" value="ECO:0007669"/>
    <property type="project" value="UniProtKB-UniRule"/>
</dbReference>
<keyword evidence="14" id="KW-1185">Reference proteome</keyword>
<dbReference type="Gene3D" id="2.40.37.10">
    <property type="entry name" value="Lyase, Ornithine Decarboxylase, Chain A, domain 1"/>
    <property type="match status" value="1"/>
</dbReference>
<dbReference type="Pfam" id="PF00842">
    <property type="entry name" value="Ala_racemase_C"/>
    <property type="match status" value="1"/>
</dbReference>
<gene>
    <name evidence="13" type="ORF">DFR28_10818</name>
</gene>
<dbReference type="NCBIfam" id="TIGR00492">
    <property type="entry name" value="alr"/>
    <property type="match status" value="1"/>
</dbReference>
<keyword evidence="7 9" id="KW-0413">Isomerase</keyword>
<evidence type="ECO:0000256" key="2">
    <source>
        <dbReference type="ARBA" id="ARBA00001933"/>
    </source>
</evidence>
<dbReference type="PANTHER" id="PTHR30511">
    <property type="entry name" value="ALANINE RACEMASE"/>
    <property type="match status" value="1"/>
</dbReference>
<dbReference type="Proteomes" id="UP000253083">
    <property type="component" value="Unassembled WGS sequence"/>
</dbReference>
<feature type="active site" description="Proton acceptor; specific for L-alanine" evidence="9">
    <location>
        <position position="225"/>
    </location>
</feature>
<name>A0A395JHF4_9GAMM</name>
<evidence type="ECO:0000313" key="14">
    <source>
        <dbReference type="Proteomes" id="UP000253083"/>
    </source>
</evidence>
<comment type="similarity">
    <text evidence="4 9">Belongs to the alanine racemase family.</text>
</comment>
<dbReference type="HAMAP" id="MF_01201">
    <property type="entry name" value="Ala_racemase"/>
    <property type="match status" value="1"/>
</dbReference>
<dbReference type="InterPro" id="IPR001608">
    <property type="entry name" value="Ala_racemase_N"/>
</dbReference>
<dbReference type="PROSITE" id="PS00395">
    <property type="entry name" value="ALANINE_RACEMASE"/>
    <property type="match status" value="1"/>
</dbReference>
<dbReference type="FunFam" id="2.40.37.10:FF:000002">
    <property type="entry name" value="Alanine racemase"/>
    <property type="match status" value="1"/>
</dbReference>
<feature type="active site" description="Proton acceptor; specific for D-alanine" evidence="9">
    <location>
        <position position="5"/>
    </location>
</feature>
<dbReference type="UniPathway" id="UPA00042">
    <property type="reaction ID" value="UER00497"/>
</dbReference>
<comment type="pathway">
    <text evidence="8 9">Amino-acid biosynthesis; D-alanine biosynthesis; D-alanine from L-alanine: step 1/1.</text>
</comment>
<proteinExistence type="inferred from homology"/>
<dbReference type="FunCoup" id="A0A395JHF4">
    <property type="interactions" value="332"/>
</dbReference>
<dbReference type="InterPro" id="IPR020622">
    <property type="entry name" value="Ala_racemase_pyridoxalP-BS"/>
</dbReference>
<comment type="caution">
    <text evidence="13">The sequence shown here is derived from an EMBL/GenBank/DDBJ whole genome shotgun (WGS) entry which is preliminary data.</text>
</comment>
<dbReference type="InterPro" id="IPR029066">
    <property type="entry name" value="PLP-binding_barrel"/>
</dbReference>
<evidence type="ECO:0000256" key="4">
    <source>
        <dbReference type="ARBA" id="ARBA00007880"/>
    </source>
</evidence>
<dbReference type="PRINTS" id="PR00992">
    <property type="entry name" value="ALARACEMASE"/>
</dbReference>
<evidence type="ECO:0000256" key="6">
    <source>
        <dbReference type="ARBA" id="ARBA00022898"/>
    </source>
</evidence>
<dbReference type="FunFam" id="3.20.20.10:FF:000002">
    <property type="entry name" value="Alanine racemase"/>
    <property type="match status" value="1"/>
</dbReference>
<dbReference type="GO" id="GO:0030170">
    <property type="term" value="F:pyridoxal phosphate binding"/>
    <property type="evidence" value="ECO:0007669"/>
    <property type="project" value="UniProtKB-UniRule"/>
</dbReference>
<dbReference type="EC" id="5.1.1.1" evidence="5 9"/>
<evidence type="ECO:0000256" key="11">
    <source>
        <dbReference type="PIRSR" id="PIRSR600821-52"/>
    </source>
</evidence>
<keyword evidence="6 9" id="KW-0663">Pyridoxal phosphate</keyword>